<dbReference type="Gene3D" id="1.10.840.10">
    <property type="entry name" value="Ras guanine-nucleotide exchange factors catalytic domain"/>
    <property type="match status" value="1"/>
</dbReference>
<dbReference type="PANTHER" id="PTHR23113">
    <property type="entry name" value="GUANINE NUCLEOTIDE EXCHANGE FACTOR"/>
    <property type="match status" value="1"/>
</dbReference>
<evidence type="ECO:0000259" key="3">
    <source>
        <dbReference type="PROSITE" id="PS50009"/>
    </source>
</evidence>
<evidence type="ECO:0000313" key="4">
    <source>
        <dbReference type="EMBL" id="ORY06436.1"/>
    </source>
</evidence>
<dbReference type="SMART" id="SM00147">
    <property type="entry name" value="RasGEF"/>
    <property type="match status" value="1"/>
</dbReference>
<gene>
    <name evidence="4" type="ORF">K493DRAFT_20810</name>
</gene>
<keyword evidence="5" id="KW-1185">Reference proteome</keyword>
<dbReference type="OrthoDB" id="546434at2759"/>
<dbReference type="Proteomes" id="UP000193498">
    <property type="component" value="Unassembled WGS sequence"/>
</dbReference>
<dbReference type="GO" id="GO:0005886">
    <property type="term" value="C:plasma membrane"/>
    <property type="evidence" value="ECO:0007669"/>
    <property type="project" value="TreeGrafter"/>
</dbReference>
<dbReference type="SUPFAM" id="SSF48366">
    <property type="entry name" value="Ras GEF"/>
    <property type="match status" value="1"/>
</dbReference>
<organism evidence="4 5">
    <name type="scientific">Basidiobolus meristosporus CBS 931.73</name>
    <dbReference type="NCBI Taxonomy" id="1314790"/>
    <lineage>
        <taxon>Eukaryota</taxon>
        <taxon>Fungi</taxon>
        <taxon>Fungi incertae sedis</taxon>
        <taxon>Zoopagomycota</taxon>
        <taxon>Entomophthoromycotina</taxon>
        <taxon>Basidiobolomycetes</taxon>
        <taxon>Basidiobolales</taxon>
        <taxon>Basidiobolaceae</taxon>
        <taxon>Basidiobolus</taxon>
    </lineage>
</organism>
<evidence type="ECO:0000256" key="2">
    <source>
        <dbReference type="PROSITE-ProRule" id="PRU00168"/>
    </source>
</evidence>
<dbReference type="STRING" id="1314790.A0A1Y1Z899"/>
<sequence>MPSQKIETYFKRKGNSNTTSKLFKTRVLDIDAAELAKQLTLHDSYLFNLIKPVECMNGAWHHEEDWMAVNIKTMLRTSERIKYWIARTIISEREPSKRGFLISYFINVATECINLRNFNTCMAILEGLRIPPIPILRTSWQLVGQKSKQMFEELKVLMTPAGNFPYYRRRLASLNGDPCVPYLSKR</sequence>
<dbReference type="GO" id="GO:0005085">
    <property type="term" value="F:guanyl-nucleotide exchange factor activity"/>
    <property type="evidence" value="ECO:0007669"/>
    <property type="project" value="UniProtKB-KW"/>
</dbReference>
<accession>A0A1Y1Z899</accession>
<dbReference type="PROSITE" id="PS50009">
    <property type="entry name" value="RASGEF_CAT"/>
    <property type="match status" value="1"/>
</dbReference>
<comment type="caution">
    <text evidence="4">The sequence shown here is derived from an EMBL/GenBank/DDBJ whole genome shotgun (WGS) entry which is preliminary data.</text>
</comment>
<dbReference type="AlphaFoldDB" id="A0A1Y1Z899"/>
<reference evidence="4 5" key="1">
    <citation type="submission" date="2016-07" db="EMBL/GenBank/DDBJ databases">
        <title>Pervasive Adenine N6-methylation of Active Genes in Fungi.</title>
        <authorList>
            <consortium name="DOE Joint Genome Institute"/>
            <person name="Mondo S.J."/>
            <person name="Dannebaum R.O."/>
            <person name="Kuo R.C."/>
            <person name="Labutti K."/>
            <person name="Haridas S."/>
            <person name="Kuo A."/>
            <person name="Salamov A."/>
            <person name="Ahrendt S.R."/>
            <person name="Lipzen A."/>
            <person name="Sullivan W."/>
            <person name="Andreopoulos W.B."/>
            <person name="Clum A."/>
            <person name="Lindquist E."/>
            <person name="Daum C."/>
            <person name="Ramamoorthy G.K."/>
            <person name="Gryganskyi A."/>
            <person name="Culley D."/>
            <person name="Magnuson J.K."/>
            <person name="James T.Y."/>
            <person name="O'Malley M.A."/>
            <person name="Stajich J.E."/>
            <person name="Spatafora J.W."/>
            <person name="Visel A."/>
            <person name="Grigoriev I.V."/>
        </authorList>
    </citation>
    <scope>NUCLEOTIDE SEQUENCE [LARGE SCALE GENOMIC DNA]</scope>
    <source>
        <strain evidence="4 5">CBS 931.73</strain>
    </source>
</reference>
<dbReference type="InterPro" id="IPR023578">
    <property type="entry name" value="Ras_GEF_dom_sf"/>
</dbReference>
<dbReference type="GO" id="GO:0007265">
    <property type="term" value="P:Ras protein signal transduction"/>
    <property type="evidence" value="ECO:0007669"/>
    <property type="project" value="TreeGrafter"/>
</dbReference>
<protein>
    <submittedName>
        <fullName evidence="4">Ras GEF</fullName>
    </submittedName>
</protein>
<evidence type="ECO:0000313" key="5">
    <source>
        <dbReference type="Proteomes" id="UP000193498"/>
    </source>
</evidence>
<proteinExistence type="predicted"/>
<dbReference type="InterPro" id="IPR008937">
    <property type="entry name" value="Ras-like_GEF"/>
</dbReference>
<dbReference type="EMBL" id="MCFE01000016">
    <property type="protein sequence ID" value="ORY06436.1"/>
    <property type="molecule type" value="Genomic_DNA"/>
</dbReference>
<dbReference type="InterPro" id="IPR001895">
    <property type="entry name" value="RASGEF_cat_dom"/>
</dbReference>
<feature type="domain" description="Ras-GEF" evidence="3">
    <location>
        <begin position="31"/>
        <end position="186"/>
    </location>
</feature>
<dbReference type="Pfam" id="PF00617">
    <property type="entry name" value="RasGEF"/>
    <property type="match status" value="1"/>
</dbReference>
<dbReference type="InterPro" id="IPR036964">
    <property type="entry name" value="RASGEF_cat_dom_sf"/>
</dbReference>
<name>A0A1Y1Z899_9FUNG</name>
<evidence type="ECO:0000256" key="1">
    <source>
        <dbReference type="ARBA" id="ARBA00022658"/>
    </source>
</evidence>
<keyword evidence="1 2" id="KW-0344">Guanine-nucleotide releasing factor</keyword>
<dbReference type="InParanoid" id="A0A1Y1Z899"/>
<dbReference type="PANTHER" id="PTHR23113:SF368">
    <property type="entry name" value="CELL DIVISION CONTROL PROTEIN 25"/>
    <property type="match status" value="1"/>
</dbReference>